<evidence type="ECO:0000256" key="3">
    <source>
        <dbReference type="ARBA" id="ARBA00022454"/>
    </source>
</evidence>
<dbReference type="HOGENOM" id="CLU_124156_0_0_1"/>
<protein>
    <submittedName>
        <fullName evidence="11">Uncharacterized protein</fullName>
    </submittedName>
</protein>
<keyword evidence="6" id="KW-0995">Kinetochore</keyword>
<evidence type="ECO:0000256" key="10">
    <source>
        <dbReference type="SAM" id="Coils"/>
    </source>
</evidence>
<accession>I1QFX3</accession>
<dbReference type="Pfam" id="PF03980">
    <property type="entry name" value="Nnf1"/>
    <property type="match status" value="1"/>
</dbReference>
<evidence type="ECO:0000313" key="12">
    <source>
        <dbReference type="Proteomes" id="UP000007306"/>
    </source>
</evidence>
<keyword evidence="7" id="KW-0539">Nucleus</keyword>
<keyword evidence="5" id="KW-0498">Mitosis</keyword>
<keyword evidence="8" id="KW-0131">Cell cycle</keyword>
<evidence type="ECO:0000256" key="2">
    <source>
        <dbReference type="ARBA" id="ARBA00004629"/>
    </source>
</evidence>
<name>I1QFX3_ORYGL</name>
<keyword evidence="3" id="KW-0158">Chromosome</keyword>
<keyword evidence="10" id="KW-0175">Coiled coil</keyword>
<dbReference type="GO" id="GO:0000444">
    <property type="term" value="C:MIS12/MIND type complex"/>
    <property type="evidence" value="ECO:0007669"/>
    <property type="project" value="InterPro"/>
</dbReference>
<sequence length="179" mass="20247">MEAAPAAAAGRYGNLERSFKLAARSVLTACSREDVKRAFPSFTDAERERLYQMFIYVIKSLHSNIEEEFDIPCQELQVAAALEKIDQFVEEQKLDVLSSDKTNIEDTKQMISKAKKDEVEYLKSLIEEVEEKNNAMKARIELLKKDDDLAAGKQVLEKVLLESYPSVSHFSPTVTLILA</sequence>
<evidence type="ECO:0000256" key="8">
    <source>
        <dbReference type="ARBA" id="ARBA00023306"/>
    </source>
</evidence>
<evidence type="ECO:0000313" key="11">
    <source>
        <dbReference type="EnsemblPlants" id="ORGLA08G0032400.1"/>
    </source>
</evidence>
<dbReference type="InterPro" id="IPR007128">
    <property type="entry name" value="PMF1/Nnf1"/>
</dbReference>
<dbReference type="GO" id="GO:0051301">
    <property type="term" value="P:cell division"/>
    <property type="evidence" value="ECO:0007669"/>
    <property type="project" value="UniProtKB-KW"/>
</dbReference>
<dbReference type="GO" id="GO:0005634">
    <property type="term" value="C:nucleus"/>
    <property type="evidence" value="ECO:0007669"/>
    <property type="project" value="UniProtKB-SubCell"/>
</dbReference>
<dbReference type="OMA" id="KKNEIHY"/>
<reference evidence="11 12" key="2">
    <citation type="submission" date="2018-04" db="EMBL/GenBank/DDBJ databases">
        <title>OglaRS2 (Oryza glaberrima Reference Sequence Version 2).</title>
        <authorList>
            <person name="Zhang J."/>
            <person name="Kudrna D."/>
            <person name="Lee S."/>
            <person name="Talag J."/>
            <person name="Rajasekar S."/>
            <person name="Wing R.A."/>
        </authorList>
    </citation>
    <scope>NUCLEOTIDE SEQUENCE [LARGE SCALE GENOMIC DNA]</scope>
    <source>
        <strain evidence="11 12">cv. IRGC 96717</strain>
    </source>
</reference>
<dbReference type="Gramene" id="ORGLA08G0032400.1">
    <property type="protein sequence ID" value="ORGLA08G0032400.1"/>
    <property type="gene ID" value="ORGLA08G0032400"/>
</dbReference>
<dbReference type="AlphaFoldDB" id="I1QFX3"/>
<dbReference type="STRING" id="4538.I1QFX3"/>
<dbReference type="GO" id="GO:0007059">
    <property type="term" value="P:chromosome segregation"/>
    <property type="evidence" value="ECO:0007669"/>
    <property type="project" value="TreeGrafter"/>
</dbReference>
<dbReference type="PANTHER" id="PTHR15459">
    <property type="entry name" value="POLYAMINE-MODULATED FACTOR 1"/>
    <property type="match status" value="1"/>
</dbReference>
<dbReference type="Proteomes" id="UP000007306">
    <property type="component" value="Chromosome 8"/>
</dbReference>
<reference evidence="11" key="1">
    <citation type="submission" date="2015-06" db="UniProtKB">
        <authorList>
            <consortium name="EnsemblPlants"/>
        </authorList>
    </citation>
    <scope>IDENTIFICATION</scope>
</reference>
<keyword evidence="12" id="KW-1185">Reference proteome</keyword>
<dbReference type="PANTHER" id="PTHR15459:SF3">
    <property type="entry name" value="POLYAMINE-MODULATED FACTOR 1"/>
    <property type="match status" value="1"/>
</dbReference>
<dbReference type="EnsemblPlants" id="ORGLA08G0032400.1">
    <property type="protein sequence ID" value="ORGLA08G0032400.1"/>
    <property type="gene ID" value="ORGLA08G0032400"/>
</dbReference>
<evidence type="ECO:0000256" key="4">
    <source>
        <dbReference type="ARBA" id="ARBA00022618"/>
    </source>
</evidence>
<comment type="subcellular location">
    <subcellularLocation>
        <location evidence="2">Chromosome</location>
        <location evidence="2">Centromere</location>
        <location evidence="2">Kinetochore</location>
    </subcellularLocation>
    <subcellularLocation>
        <location evidence="1">Nucleus</location>
    </subcellularLocation>
</comment>
<keyword evidence="4" id="KW-0132">Cell division</keyword>
<evidence type="ECO:0000256" key="9">
    <source>
        <dbReference type="ARBA" id="ARBA00023328"/>
    </source>
</evidence>
<evidence type="ECO:0000256" key="5">
    <source>
        <dbReference type="ARBA" id="ARBA00022776"/>
    </source>
</evidence>
<dbReference type="eggNOG" id="ENOG502S23Z">
    <property type="taxonomic scope" value="Eukaryota"/>
</dbReference>
<proteinExistence type="predicted"/>
<evidence type="ECO:0000256" key="6">
    <source>
        <dbReference type="ARBA" id="ARBA00022838"/>
    </source>
</evidence>
<evidence type="ECO:0000256" key="1">
    <source>
        <dbReference type="ARBA" id="ARBA00004123"/>
    </source>
</evidence>
<evidence type="ECO:0000256" key="7">
    <source>
        <dbReference type="ARBA" id="ARBA00023242"/>
    </source>
</evidence>
<feature type="coiled-coil region" evidence="10">
    <location>
        <begin position="112"/>
        <end position="146"/>
    </location>
</feature>
<keyword evidence="9" id="KW-0137">Centromere</keyword>
<organism evidence="11 12">
    <name type="scientific">Oryza glaberrima</name>
    <name type="common">African rice</name>
    <dbReference type="NCBI Taxonomy" id="4538"/>
    <lineage>
        <taxon>Eukaryota</taxon>
        <taxon>Viridiplantae</taxon>
        <taxon>Streptophyta</taxon>
        <taxon>Embryophyta</taxon>
        <taxon>Tracheophyta</taxon>
        <taxon>Spermatophyta</taxon>
        <taxon>Magnoliopsida</taxon>
        <taxon>Liliopsida</taxon>
        <taxon>Poales</taxon>
        <taxon>Poaceae</taxon>
        <taxon>BOP clade</taxon>
        <taxon>Oryzoideae</taxon>
        <taxon>Oryzeae</taxon>
        <taxon>Oryzinae</taxon>
        <taxon>Oryza</taxon>
    </lineage>
</organism>